<dbReference type="PANTHER" id="PTHR38248">
    <property type="entry name" value="FUNK1 6"/>
    <property type="match status" value="1"/>
</dbReference>
<accession>A0A4Q9PQZ1</accession>
<dbReference type="SUPFAM" id="SSF56112">
    <property type="entry name" value="Protein kinase-like (PK-like)"/>
    <property type="match status" value="1"/>
</dbReference>
<proteinExistence type="predicted"/>
<name>A0A4Q9PQZ1_9APHY</name>
<evidence type="ECO:0000259" key="1">
    <source>
        <dbReference type="Pfam" id="PF17667"/>
    </source>
</evidence>
<dbReference type="PANTHER" id="PTHR38248:SF2">
    <property type="entry name" value="FUNK1 11"/>
    <property type="match status" value="1"/>
</dbReference>
<dbReference type="InterPro" id="IPR040976">
    <property type="entry name" value="Pkinase_fungal"/>
</dbReference>
<dbReference type="Proteomes" id="UP000292082">
    <property type="component" value="Unassembled WGS sequence"/>
</dbReference>
<evidence type="ECO:0000313" key="2">
    <source>
        <dbReference type="EMBL" id="TBU56787.1"/>
    </source>
</evidence>
<dbReference type="Gene3D" id="1.10.510.10">
    <property type="entry name" value="Transferase(Phosphotransferase) domain 1"/>
    <property type="match status" value="1"/>
</dbReference>
<dbReference type="Pfam" id="PF17667">
    <property type="entry name" value="Pkinase_fungal"/>
    <property type="match status" value="1"/>
</dbReference>
<dbReference type="GO" id="GO:0004672">
    <property type="term" value="F:protein kinase activity"/>
    <property type="evidence" value="ECO:0007669"/>
    <property type="project" value="InterPro"/>
</dbReference>
<dbReference type="EMBL" id="ML145146">
    <property type="protein sequence ID" value="TBU56787.1"/>
    <property type="molecule type" value="Genomic_DNA"/>
</dbReference>
<dbReference type="InterPro" id="IPR011009">
    <property type="entry name" value="Kinase-like_dom_sf"/>
</dbReference>
<feature type="domain" description="Fungal-type protein kinase" evidence="1">
    <location>
        <begin position="48"/>
        <end position="419"/>
    </location>
</feature>
<dbReference type="InterPro" id="IPR008266">
    <property type="entry name" value="Tyr_kinase_AS"/>
</dbReference>
<protein>
    <recommendedName>
        <fullName evidence="1">Fungal-type protein kinase domain-containing protein</fullName>
    </recommendedName>
</protein>
<organism evidence="2 3">
    <name type="scientific">Dichomitus squalens</name>
    <dbReference type="NCBI Taxonomy" id="114155"/>
    <lineage>
        <taxon>Eukaryota</taxon>
        <taxon>Fungi</taxon>
        <taxon>Dikarya</taxon>
        <taxon>Basidiomycota</taxon>
        <taxon>Agaricomycotina</taxon>
        <taxon>Agaricomycetes</taxon>
        <taxon>Polyporales</taxon>
        <taxon>Polyporaceae</taxon>
        <taxon>Dichomitus</taxon>
    </lineage>
</organism>
<dbReference type="PROSITE" id="PS00109">
    <property type="entry name" value="PROTEIN_KINASE_TYR"/>
    <property type="match status" value="1"/>
</dbReference>
<dbReference type="AlphaFoldDB" id="A0A4Q9PQZ1"/>
<reference evidence="2 3" key="1">
    <citation type="submission" date="2019-01" db="EMBL/GenBank/DDBJ databases">
        <title>Draft genome sequences of three monokaryotic isolates of the white-rot basidiomycete fungus Dichomitus squalens.</title>
        <authorList>
            <consortium name="DOE Joint Genome Institute"/>
            <person name="Lopez S.C."/>
            <person name="Andreopoulos B."/>
            <person name="Pangilinan J."/>
            <person name="Lipzen A."/>
            <person name="Riley R."/>
            <person name="Ahrendt S."/>
            <person name="Ng V."/>
            <person name="Barry K."/>
            <person name="Daum C."/>
            <person name="Grigoriev I.V."/>
            <person name="Hilden K.S."/>
            <person name="Makela M.R."/>
            <person name="de Vries R.P."/>
        </authorList>
    </citation>
    <scope>NUCLEOTIDE SEQUENCE [LARGE SCALE GENOMIC DNA]</scope>
    <source>
        <strain evidence="2 3">CBS 464.89</strain>
    </source>
</reference>
<sequence>MGIDSQNAGHCVGQPAWATIVGLIEVKHKHRHCAFDYKDPDSRFVRDHADNGQKAFDQFIEDAATIFAHQHRTHIYALYVYRDQARICFFDRSGGVVSTPFHYGTKADTTFQRFFYRLAGMSREQLGFDPTAVLADESVVDDLRAWAAAVPTEYLRKLVCEALCWDPTTNSSSSAEWPTYEVTFKGKMLYVGRAAFTSRSPCGRCTRGYVAIERETDEDGSTIYSVRYLKDSWRRVHSKCRPEHEVYARLAAQGVMEYILTCLGGEDVLGQAGVWQQTRAGVYVPSEPSLRGHYRILLKEVCRPLSDFQDYRDLALILGDALSAHRDAWVKAGVLHRDVSYNNILIYETHNDEGQATLKGLLTDWDLAKYKEDMDSGSGPQKPDGVGTWYFRSAVSKRWPTKPYTVSDDIESFVHVYHYCVLRFHATQYSGVLVECVNMTYGQVEKRVEDGAYVGGFMKFSQMCNPHSMITPSNNKMLQALLQELAKITAAQYATIDVEEYDRRYNPAPQILTAPQQDRAPAVPPTSYDPAGGDLEMDGDVPEALIDFEPLVPPRLTLHDYMELLRFFRKWGTIQWRRSDCIRSSQDLFKKVGLAPSKDNAFESSQSESSQLE</sequence>
<evidence type="ECO:0000313" key="3">
    <source>
        <dbReference type="Proteomes" id="UP000292082"/>
    </source>
</evidence>
<keyword evidence="3" id="KW-1185">Reference proteome</keyword>
<gene>
    <name evidence="2" type="ORF">BD310DRAFT_822957</name>
</gene>